<keyword evidence="7 8" id="KW-0460">Magnesium</keyword>
<feature type="binding site" evidence="8">
    <location>
        <position position="188"/>
    </location>
    <ligand>
        <name>ATP</name>
        <dbReference type="ChEBI" id="CHEBI:30616"/>
    </ligand>
</feature>
<organism evidence="9 10">
    <name type="scientific">Microbacterium phycohabitans</name>
    <dbReference type="NCBI Taxonomy" id="3075993"/>
    <lineage>
        <taxon>Bacteria</taxon>
        <taxon>Bacillati</taxon>
        <taxon>Actinomycetota</taxon>
        <taxon>Actinomycetes</taxon>
        <taxon>Micrococcales</taxon>
        <taxon>Microbacteriaceae</taxon>
        <taxon>Microbacterium</taxon>
    </lineage>
</organism>
<feature type="binding site" evidence="8">
    <location>
        <position position="130"/>
    </location>
    <ligand>
        <name>ATP</name>
        <dbReference type="ChEBI" id="CHEBI:30616"/>
    </ligand>
</feature>
<comment type="catalytic activity">
    <reaction evidence="8">
        <text>L-threonyl-[protein] + ATP = 3-O-(5'-adenylyl)-L-threonyl-[protein] + diphosphate</text>
        <dbReference type="Rhea" id="RHEA:54292"/>
        <dbReference type="Rhea" id="RHEA-COMP:11060"/>
        <dbReference type="Rhea" id="RHEA-COMP:13847"/>
        <dbReference type="ChEBI" id="CHEBI:30013"/>
        <dbReference type="ChEBI" id="CHEBI:30616"/>
        <dbReference type="ChEBI" id="CHEBI:33019"/>
        <dbReference type="ChEBI" id="CHEBI:138113"/>
        <dbReference type="EC" id="2.7.7.108"/>
    </reaction>
</comment>
<dbReference type="PANTHER" id="PTHR32057:SF14">
    <property type="entry name" value="PROTEIN ADENYLYLTRANSFERASE SELO, MITOCHONDRIAL"/>
    <property type="match status" value="1"/>
</dbReference>
<comment type="similarity">
    <text evidence="1 8">Belongs to the SELO family.</text>
</comment>
<sequence length="494" mass="53199">MLPRTVVAAALPRLESVWARSLPELSRPVDPRLAPHPRLLALNDALARELKIDPRTLETEEGLRFLTGGVRAPGSHPVAQVYAGHQWGRFRPILGDGRAALLGERRDASGQLRDIHAKGIGPTSMSRVDGFATVGPMLREFLLGEAMHALGLPSTRALAVVATGSPRSLDGVTLPGAVLVRTARSHIRYGSFEYAAVLDDRSVLGRLADLAISRHHPDASDDSHPYRGVLTRIVDAVAGQTAGWMGAGFVHGVLSTDNVLVSGETIDYGPCAFLDAYDPDAVFSSIDHHGRYAYGRQPEIMRWNLERLGEAFAPLLARDGAQGRAIAADIVARFDESYRDRWIAVLRAKLGLAPTVADVTVEQTARTALALLAAHRTDFPRFWRALGATARDDRSGVRGLFPPPARPAVEAWLDGWQSLRPDAGRLDAANPAIIPRNHIVDEVLAAAVEGDLGPFGELVDLVRSPFTAHGTPLAQRLSAIPPDTATPFVTFCGT</sequence>
<feature type="binding site" evidence="8">
    <location>
        <position position="98"/>
    </location>
    <ligand>
        <name>ATP</name>
        <dbReference type="ChEBI" id="CHEBI:30616"/>
    </ligand>
</feature>
<dbReference type="InterPro" id="IPR003846">
    <property type="entry name" value="SelO"/>
</dbReference>
<feature type="binding site" evidence="8">
    <location>
        <position position="97"/>
    </location>
    <ligand>
        <name>ATP</name>
        <dbReference type="ChEBI" id="CHEBI:30616"/>
    </ligand>
</feature>
<dbReference type="HAMAP" id="MF_00692">
    <property type="entry name" value="SelO"/>
    <property type="match status" value="1"/>
</dbReference>
<dbReference type="Pfam" id="PF02696">
    <property type="entry name" value="SelO"/>
    <property type="match status" value="1"/>
</dbReference>
<feature type="binding site" evidence="8">
    <location>
        <position position="258"/>
    </location>
    <ligand>
        <name>Mg(2+)</name>
        <dbReference type="ChEBI" id="CHEBI:18420"/>
    </ligand>
</feature>
<comment type="cofactor">
    <cofactor evidence="8">
        <name>Mg(2+)</name>
        <dbReference type="ChEBI" id="CHEBI:18420"/>
    </cofactor>
    <cofactor evidence="8">
        <name>Mn(2+)</name>
        <dbReference type="ChEBI" id="CHEBI:29035"/>
    </cofactor>
</comment>
<keyword evidence="8" id="KW-0464">Manganese</keyword>
<evidence type="ECO:0000256" key="2">
    <source>
        <dbReference type="ARBA" id="ARBA00022679"/>
    </source>
</evidence>
<evidence type="ECO:0000313" key="10">
    <source>
        <dbReference type="Proteomes" id="UP001261125"/>
    </source>
</evidence>
<evidence type="ECO:0000313" key="9">
    <source>
        <dbReference type="EMBL" id="MDU0345707.1"/>
    </source>
</evidence>
<keyword evidence="6 8" id="KW-0067">ATP-binding</keyword>
<evidence type="ECO:0000256" key="1">
    <source>
        <dbReference type="ARBA" id="ARBA00009747"/>
    </source>
</evidence>
<comment type="catalytic activity">
    <reaction evidence="8">
        <text>L-tyrosyl-[protein] + ATP = O-(5'-adenylyl)-L-tyrosyl-[protein] + diphosphate</text>
        <dbReference type="Rhea" id="RHEA:54288"/>
        <dbReference type="Rhea" id="RHEA-COMP:10136"/>
        <dbReference type="Rhea" id="RHEA-COMP:13846"/>
        <dbReference type="ChEBI" id="CHEBI:30616"/>
        <dbReference type="ChEBI" id="CHEBI:33019"/>
        <dbReference type="ChEBI" id="CHEBI:46858"/>
        <dbReference type="ChEBI" id="CHEBI:83624"/>
        <dbReference type="EC" id="2.7.7.108"/>
    </reaction>
</comment>
<keyword evidence="4 8" id="KW-0479">Metal-binding</keyword>
<gene>
    <name evidence="8" type="primary">ydiU</name>
    <name evidence="8" type="synonym">selO</name>
    <name evidence="9" type="ORF">RWH44_08310</name>
</gene>
<keyword evidence="10" id="KW-1185">Reference proteome</keyword>
<accession>A0ABU3SLL9</accession>
<keyword evidence="2 8" id="KW-0808">Transferase</keyword>
<dbReference type="Proteomes" id="UP001261125">
    <property type="component" value="Unassembled WGS sequence"/>
</dbReference>
<feature type="binding site" evidence="8">
    <location>
        <position position="267"/>
    </location>
    <ligand>
        <name>ATP</name>
        <dbReference type="ChEBI" id="CHEBI:30616"/>
    </ligand>
</feature>
<dbReference type="EC" id="2.7.7.-" evidence="8"/>
<proteinExistence type="inferred from homology"/>
<feature type="binding site" evidence="8">
    <location>
        <position position="118"/>
    </location>
    <ligand>
        <name>ATP</name>
        <dbReference type="ChEBI" id="CHEBI:30616"/>
    </ligand>
</feature>
<reference evidence="9 10" key="1">
    <citation type="submission" date="2023-09" db="EMBL/GenBank/DDBJ databases">
        <title>Microbacterium fusihabitans sp. nov., Microbacterium phycihabitans sp. nov., and Microbacterium cervinum sp. nov., isolated from dried seaweeds of beach.</title>
        <authorList>
            <person name="Lee S.D."/>
        </authorList>
    </citation>
    <scope>NUCLEOTIDE SEQUENCE [LARGE SCALE GENOMIC DNA]</scope>
    <source>
        <strain evidence="9 10">KSW2-29</strain>
    </source>
</reference>
<comment type="catalytic activity">
    <reaction evidence="8">
        <text>L-seryl-[protein] + ATP = 3-O-(5'-adenylyl)-L-seryl-[protein] + diphosphate</text>
        <dbReference type="Rhea" id="RHEA:58120"/>
        <dbReference type="Rhea" id="RHEA-COMP:9863"/>
        <dbReference type="Rhea" id="RHEA-COMP:15073"/>
        <dbReference type="ChEBI" id="CHEBI:29999"/>
        <dbReference type="ChEBI" id="CHEBI:30616"/>
        <dbReference type="ChEBI" id="CHEBI:33019"/>
        <dbReference type="ChEBI" id="CHEBI:142516"/>
        <dbReference type="EC" id="2.7.7.108"/>
    </reaction>
</comment>
<keyword evidence="3 8" id="KW-0548">Nucleotidyltransferase</keyword>
<dbReference type="EC" id="2.7.7.108" evidence="8"/>
<comment type="caution">
    <text evidence="9">The sequence shown here is derived from an EMBL/GenBank/DDBJ whole genome shotgun (WGS) entry which is preliminary data.</text>
</comment>
<evidence type="ECO:0000256" key="7">
    <source>
        <dbReference type="ARBA" id="ARBA00022842"/>
    </source>
</evidence>
<keyword evidence="5 8" id="KW-0547">Nucleotide-binding</keyword>
<comment type="catalytic activity">
    <reaction evidence="8">
        <text>L-histidyl-[protein] + UTP = N(tele)-(5'-uridylyl)-L-histidyl-[protein] + diphosphate</text>
        <dbReference type="Rhea" id="RHEA:83891"/>
        <dbReference type="Rhea" id="RHEA-COMP:9745"/>
        <dbReference type="Rhea" id="RHEA-COMP:20239"/>
        <dbReference type="ChEBI" id="CHEBI:29979"/>
        <dbReference type="ChEBI" id="CHEBI:33019"/>
        <dbReference type="ChEBI" id="CHEBI:46398"/>
        <dbReference type="ChEBI" id="CHEBI:233474"/>
    </reaction>
</comment>
<feature type="binding site" evidence="8">
    <location>
        <position position="267"/>
    </location>
    <ligand>
        <name>Mg(2+)</name>
        <dbReference type="ChEBI" id="CHEBI:18420"/>
    </ligand>
</feature>
<dbReference type="RefSeq" id="WP_316004210.1">
    <property type="nucleotide sequence ID" value="NZ_JAWDIT010000002.1"/>
</dbReference>
<feature type="binding site" evidence="8">
    <location>
        <position position="181"/>
    </location>
    <ligand>
        <name>ATP</name>
        <dbReference type="ChEBI" id="CHEBI:30616"/>
    </ligand>
</feature>
<comment type="function">
    <text evidence="8">Nucleotidyltransferase involved in the post-translational modification of proteins. It can catalyze the addition of adenosine monophosphate (AMP) or uridine monophosphate (UMP) to a protein, resulting in modifications known as AMPylation and UMPylation.</text>
</comment>
<dbReference type="EMBL" id="JAWDIT010000002">
    <property type="protein sequence ID" value="MDU0345707.1"/>
    <property type="molecule type" value="Genomic_DNA"/>
</dbReference>
<feature type="active site" description="Proton acceptor" evidence="8">
    <location>
        <position position="257"/>
    </location>
</feature>
<dbReference type="PANTHER" id="PTHR32057">
    <property type="entry name" value="PROTEIN ADENYLYLTRANSFERASE SELO, MITOCHONDRIAL"/>
    <property type="match status" value="1"/>
</dbReference>
<comment type="catalytic activity">
    <reaction evidence="8">
        <text>L-seryl-[protein] + UTP = O-(5'-uridylyl)-L-seryl-[protein] + diphosphate</text>
        <dbReference type="Rhea" id="RHEA:64604"/>
        <dbReference type="Rhea" id="RHEA-COMP:9863"/>
        <dbReference type="Rhea" id="RHEA-COMP:16635"/>
        <dbReference type="ChEBI" id="CHEBI:29999"/>
        <dbReference type="ChEBI" id="CHEBI:33019"/>
        <dbReference type="ChEBI" id="CHEBI:46398"/>
        <dbReference type="ChEBI" id="CHEBI:156051"/>
    </reaction>
</comment>
<evidence type="ECO:0000256" key="4">
    <source>
        <dbReference type="ARBA" id="ARBA00022723"/>
    </source>
</evidence>
<evidence type="ECO:0000256" key="5">
    <source>
        <dbReference type="ARBA" id="ARBA00022741"/>
    </source>
</evidence>
<dbReference type="GO" id="GO:0016779">
    <property type="term" value="F:nucleotidyltransferase activity"/>
    <property type="evidence" value="ECO:0007669"/>
    <property type="project" value="UniProtKB-KW"/>
</dbReference>
<feature type="binding site" evidence="8">
    <location>
        <position position="95"/>
    </location>
    <ligand>
        <name>ATP</name>
        <dbReference type="ChEBI" id="CHEBI:30616"/>
    </ligand>
</feature>
<evidence type="ECO:0000256" key="8">
    <source>
        <dbReference type="HAMAP-Rule" id="MF_00692"/>
    </source>
</evidence>
<protein>
    <recommendedName>
        <fullName evidence="8">Protein nucleotidyltransferase YdiU</fullName>
        <ecNumber evidence="8">2.7.7.-</ecNumber>
    </recommendedName>
    <alternativeName>
        <fullName evidence="8">Protein adenylyltransferase YdiU</fullName>
        <ecNumber evidence="8">2.7.7.108</ecNumber>
    </alternativeName>
    <alternativeName>
        <fullName evidence="8">Protein uridylyltransferase YdiU</fullName>
        <ecNumber evidence="8">2.7.7.-</ecNumber>
    </alternativeName>
</protein>
<comment type="catalytic activity">
    <reaction evidence="8">
        <text>L-tyrosyl-[protein] + UTP = O-(5'-uridylyl)-L-tyrosyl-[protein] + diphosphate</text>
        <dbReference type="Rhea" id="RHEA:83887"/>
        <dbReference type="Rhea" id="RHEA-COMP:10136"/>
        <dbReference type="Rhea" id="RHEA-COMP:20238"/>
        <dbReference type="ChEBI" id="CHEBI:33019"/>
        <dbReference type="ChEBI" id="CHEBI:46398"/>
        <dbReference type="ChEBI" id="CHEBI:46858"/>
        <dbReference type="ChEBI" id="CHEBI:90602"/>
    </reaction>
</comment>
<feature type="binding site" evidence="8">
    <location>
        <position position="129"/>
    </location>
    <ligand>
        <name>ATP</name>
        <dbReference type="ChEBI" id="CHEBI:30616"/>
    </ligand>
</feature>
<evidence type="ECO:0000256" key="6">
    <source>
        <dbReference type="ARBA" id="ARBA00022840"/>
    </source>
</evidence>
<evidence type="ECO:0000256" key="3">
    <source>
        <dbReference type="ARBA" id="ARBA00022695"/>
    </source>
</evidence>
<name>A0ABU3SLL9_9MICO</name>